<evidence type="ECO:0000256" key="1">
    <source>
        <dbReference type="SAM" id="MobiDB-lite"/>
    </source>
</evidence>
<accession>A0A914Q509</accession>
<feature type="compositionally biased region" description="Low complexity" evidence="1">
    <location>
        <begin position="877"/>
        <end position="886"/>
    </location>
</feature>
<reference evidence="3" key="1">
    <citation type="submission" date="2022-11" db="UniProtKB">
        <authorList>
            <consortium name="WormBaseParasite"/>
        </authorList>
    </citation>
    <scope>IDENTIFICATION</scope>
</reference>
<sequence>MEGYKCPACNETQLTLKLHRDHVRLTHVRGIFNPRFTCRHCDKKIDISWEWYSRHVAKCVSQIPQHVPVADNNDFDHGADIEPDVEPMEQEEEPPVFEQDHTQTVLDDVKEMFDTLWLSMLSSPGITNHTVDLVCGIVSDMLKTTLTLLKPNLADFEKATEYFSSQWSKTSTEYLRKKGLYNSGDFIQPEKYALNDRMEPVASFEGEYLRLKTDYMAVIPLETTLQRLLECETFRSTLLMPSMFLESATSTHPFCSQRAVNLYEDIGGDYIAIQLYEDDFGTTNPLQTGSAPFYKMAGCYFRILNLPAEFQSTFEHTFLAFLAYSNDMTLNRHGFLRSTIVHQLRQLENDGITVLVNGNQKHFPVVLFNLVADNLGLNQNGGYKSYFRGDNACRICHFNWEEICSVFEMTDDRLRTSEEYDEAAMSADDNVISSWGLKENSAFNDLDLFHVQECPSVDLMHDLFQGHVRYLLAMIFQSFDRYEDVFNAVSAFPFHGKDAFNIPRPTQNGDRMEQIKGMTAATCSTLIRLLPLILAHLVPDEGNEYWNLLLLFQKIYDIVMALHATEEMVDNLKVLVRDYLTEFTRLGGRMTVKPHYMTHYPAMIKMYGPLRFLWSMRYEAKHQTFKQHSNVNKCRKNLPYTLAWKHQAFACMAVRKMEKADYFEQCRRKTFDNLYKVGDIVVLEKVDNIPQFGRIYIKNVDGSCGIAKLQTLRFDERRYCYETSPAGNVMSAHPKTFYINAKLRHSFSTAMADLVHPARSSLFIKNMSASVKLRFLDEDGITEHSKRFAVSDDSSTVAEAIQKGLDRLECPSLKCELVMYGQRRGSGKPFRIHMDDYVELGYDYVFVDPRLEESNVPSFSTPSTPTTSATMAFKSPSAFATPTSSSRPFATVATPSTPKSSRQPFARPRSDSTDFFGDLFEQSSVAVPPTTQTTPTRESFAKLVMAAPPPPRDLVLLDDGSEEPSTSAAASNEHRKAPAASPKFTTISKTKQLNNFYISNQQAVDDFYGSKLNMDGRNFYDQKHPELYEAAQFVIVDACMDILRVKWPKLNVPPYEKQSLAKLVSTLTGYTELENMTLANRNGRLDFKIKFFRRQNPDCSREAPPAKRAKMAAVTDSEIDLLSIDLNPETDSKTLHCAYERTANQRSSWIKKLYNDPDLQFGIITKLVSKFRHIVSDVSLIHYDFTFLMSVRRHPLSSLAEAFRRLVPAIYEEARVLGISTTTANDSTDKREYMAGQLLSEILKIKCKKSPNDYGRLVIDHTGSLDYKNALQWRKDNGITAPSILILGSDSAITFYIAADGMAFQVRGRFAEALQSFMEMVFVSNVKYDAKTTGITYFFEYLMNIKEHANASRMAVKKELDAIADKLSSESASERVSSLDASNDA</sequence>
<dbReference type="WBParaSite" id="PDA_v2.g26470.t1">
    <property type="protein sequence ID" value="PDA_v2.g26470.t1"/>
    <property type="gene ID" value="PDA_v2.g26470"/>
</dbReference>
<protein>
    <submittedName>
        <fullName evidence="3">C2H2-type domain-containing protein</fullName>
    </submittedName>
</protein>
<evidence type="ECO:0000313" key="2">
    <source>
        <dbReference type="Proteomes" id="UP000887578"/>
    </source>
</evidence>
<feature type="region of interest" description="Disordered" evidence="1">
    <location>
        <begin position="877"/>
        <end position="911"/>
    </location>
</feature>
<proteinExistence type="predicted"/>
<feature type="region of interest" description="Disordered" evidence="1">
    <location>
        <begin position="956"/>
        <end position="983"/>
    </location>
</feature>
<organism evidence="2 3">
    <name type="scientific">Panagrolaimus davidi</name>
    <dbReference type="NCBI Taxonomy" id="227884"/>
    <lineage>
        <taxon>Eukaryota</taxon>
        <taxon>Metazoa</taxon>
        <taxon>Ecdysozoa</taxon>
        <taxon>Nematoda</taxon>
        <taxon>Chromadorea</taxon>
        <taxon>Rhabditida</taxon>
        <taxon>Tylenchina</taxon>
        <taxon>Panagrolaimomorpha</taxon>
        <taxon>Panagrolaimoidea</taxon>
        <taxon>Panagrolaimidae</taxon>
        <taxon>Panagrolaimus</taxon>
    </lineage>
</organism>
<keyword evidence="2" id="KW-1185">Reference proteome</keyword>
<feature type="compositionally biased region" description="Polar residues" evidence="1">
    <location>
        <begin position="893"/>
        <end position="903"/>
    </location>
</feature>
<evidence type="ECO:0000313" key="3">
    <source>
        <dbReference type="WBParaSite" id="PDA_v2.g26470.t1"/>
    </source>
</evidence>
<name>A0A914Q509_9BILA</name>
<dbReference type="Proteomes" id="UP000887578">
    <property type="component" value="Unplaced"/>
</dbReference>